<keyword evidence="4" id="KW-0175">Coiled coil</keyword>
<keyword evidence="2" id="KW-0809">Transit peptide</keyword>
<evidence type="ECO:0000256" key="4">
    <source>
        <dbReference type="ARBA" id="ARBA00023054"/>
    </source>
</evidence>
<dbReference type="Gene3D" id="3.90.280.10">
    <property type="entry name" value="PEBP-like"/>
    <property type="match status" value="1"/>
</dbReference>
<name>A0A1I7ZVC7_9BILA</name>
<dbReference type="InterPro" id="IPR036610">
    <property type="entry name" value="PEBP-like_sf"/>
</dbReference>
<keyword evidence="3" id="KW-0689">Ribosomal protein</keyword>
<dbReference type="Proteomes" id="UP000095287">
    <property type="component" value="Unplaced"/>
</dbReference>
<dbReference type="InterPro" id="IPR008914">
    <property type="entry name" value="PEBP"/>
</dbReference>
<evidence type="ECO:0000256" key="1">
    <source>
        <dbReference type="ARBA" id="ARBA00004173"/>
    </source>
</evidence>
<dbReference type="CDD" id="cd00866">
    <property type="entry name" value="PEBP_euk"/>
    <property type="match status" value="1"/>
</dbReference>
<keyword evidence="11" id="KW-1185">Reference proteome</keyword>
<evidence type="ECO:0000256" key="9">
    <source>
        <dbReference type="ARBA" id="ARBA00041206"/>
    </source>
</evidence>
<evidence type="ECO:0000256" key="5">
    <source>
        <dbReference type="ARBA" id="ARBA00023128"/>
    </source>
</evidence>
<evidence type="ECO:0000256" key="3">
    <source>
        <dbReference type="ARBA" id="ARBA00022980"/>
    </source>
</evidence>
<feature type="region of interest" description="Disordered" evidence="10">
    <location>
        <begin position="404"/>
        <end position="424"/>
    </location>
</feature>
<sequence length="424" mass="48802">MNKQLGSVYANLYVKGSHRAKRLPKVARPMRPRVIAWAGPTAFMRNRFYKMDKWYKARIAKPELVPQLHVIEPEKYGRSLEERLEALSPEEEKIDIGFKSRQEAKAQFERNEADLEKMSRKNQLLIDLKALELTDRAIFNHYGIMGDLFRPGVFFHITQKMDVSFGDESSVFYGNCLAPGATGSAPSVQLESFGSDAFNTVVMLNLDGNAYTSKEGKQLVHWVVSNVPDSGDLNAGEVVVPYLQPLPYKGTGFHRIVFLNFRHRERIDLSGFALKGSDLSDRLFSMNEFFKTHEDKLTPSALKFFQTEWDESCQSVVQSKGFDMPTYNYEFNETYKPEQREFPLKPQPFNLYLDMYRKPESVRAEVEKRRLTMLLNNGSVEKPKYPDIDYAENKKKLPHWQHDKLMKDNSGIGPGAALWRDSAQ</sequence>
<dbReference type="WBParaSite" id="L893_g30277.t1">
    <property type="protein sequence ID" value="L893_g30277.t1"/>
    <property type="gene ID" value="L893_g30277"/>
</dbReference>
<dbReference type="SUPFAM" id="SSF49777">
    <property type="entry name" value="PEBP-like"/>
    <property type="match status" value="1"/>
</dbReference>
<evidence type="ECO:0000256" key="2">
    <source>
        <dbReference type="ARBA" id="ARBA00022946"/>
    </source>
</evidence>
<evidence type="ECO:0000313" key="12">
    <source>
        <dbReference type="WBParaSite" id="L893_g30277.t1"/>
    </source>
</evidence>
<keyword evidence="6" id="KW-0687">Ribonucleoprotein</keyword>
<evidence type="ECO:0000256" key="6">
    <source>
        <dbReference type="ARBA" id="ARBA00023274"/>
    </source>
</evidence>
<dbReference type="AlphaFoldDB" id="A0A1I7ZVC7"/>
<evidence type="ECO:0000256" key="7">
    <source>
        <dbReference type="ARBA" id="ARBA00038016"/>
    </source>
</evidence>
<protein>
    <recommendedName>
        <fullName evidence="8">Large ribosomal subunit protein mL38</fullName>
    </recommendedName>
    <alternativeName>
        <fullName evidence="9">39S ribosomal protein L38, mitochondrial</fullName>
    </alternativeName>
</protein>
<organism evidence="11 12">
    <name type="scientific">Steinernema glaseri</name>
    <dbReference type="NCBI Taxonomy" id="37863"/>
    <lineage>
        <taxon>Eukaryota</taxon>
        <taxon>Metazoa</taxon>
        <taxon>Ecdysozoa</taxon>
        <taxon>Nematoda</taxon>
        <taxon>Chromadorea</taxon>
        <taxon>Rhabditida</taxon>
        <taxon>Tylenchina</taxon>
        <taxon>Panagrolaimomorpha</taxon>
        <taxon>Strongyloidoidea</taxon>
        <taxon>Steinernematidae</taxon>
        <taxon>Steinernema</taxon>
    </lineage>
</organism>
<comment type="subcellular location">
    <subcellularLocation>
        <location evidence="1">Mitochondrion</location>
    </subcellularLocation>
</comment>
<accession>A0A1I7ZVC7</accession>
<reference evidence="12" key="1">
    <citation type="submission" date="2016-11" db="UniProtKB">
        <authorList>
            <consortium name="WormBaseParasite"/>
        </authorList>
    </citation>
    <scope>IDENTIFICATION</scope>
</reference>
<comment type="similarity">
    <text evidence="7">Belongs to the phosphatidylethanolamine-binding protein family. Mitochondrion-specific ribosomal protein mL38 subfamily.</text>
</comment>
<keyword evidence="5" id="KW-0496">Mitochondrion</keyword>
<dbReference type="PANTHER" id="PTHR11362">
    <property type="entry name" value="PHOSPHATIDYLETHANOLAMINE-BINDING PROTEIN"/>
    <property type="match status" value="1"/>
</dbReference>
<dbReference type="GO" id="GO:0005762">
    <property type="term" value="C:mitochondrial large ribosomal subunit"/>
    <property type="evidence" value="ECO:0007669"/>
    <property type="project" value="TreeGrafter"/>
</dbReference>
<evidence type="ECO:0000313" key="11">
    <source>
        <dbReference type="Proteomes" id="UP000095287"/>
    </source>
</evidence>
<dbReference type="Pfam" id="PF01161">
    <property type="entry name" value="PBP"/>
    <property type="match status" value="1"/>
</dbReference>
<evidence type="ECO:0000256" key="10">
    <source>
        <dbReference type="SAM" id="MobiDB-lite"/>
    </source>
</evidence>
<dbReference type="PANTHER" id="PTHR11362:SF133">
    <property type="entry name" value="LARGE RIBOSOMAL SUBUNIT PROTEIN ML38"/>
    <property type="match status" value="1"/>
</dbReference>
<dbReference type="InterPro" id="IPR035810">
    <property type="entry name" value="PEBP_euk"/>
</dbReference>
<evidence type="ECO:0000256" key="8">
    <source>
        <dbReference type="ARBA" id="ARBA00039444"/>
    </source>
</evidence>
<proteinExistence type="inferred from homology"/>